<protein>
    <submittedName>
        <fullName evidence="2">Uncharacterized protein</fullName>
    </submittedName>
</protein>
<feature type="region of interest" description="Disordered" evidence="1">
    <location>
        <begin position="960"/>
        <end position="984"/>
    </location>
</feature>
<dbReference type="Proteomes" id="UP000245699">
    <property type="component" value="Unassembled WGS sequence"/>
</dbReference>
<proteinExistence type="predicted"/>
<dbReference type="EMBL" id="MBFT01001066">
    <property type="protein sequence ID" value="PVU85596.1"/>
    <property type="molecule type" value="Genomic_DNA"/>
</dbReference>
<feature type="compositionally biased region" description="Basic and acidic residues" evidence="1">
    <location>
        <begin position="960"/>
        <end position="978"/>
    </location>
</feature>
<reference evidence="2 3" key="1">
    <citation type="journal article" date="2018" name="MBio">
        <title>Comparative Genomics Reveals the Core Gene Toolbox for the Fungus-Insect Symbiosis.</title>
        <authorList>
            <person name="Wang Y."/>
            <person name="Stata M."/>
            <person name="Wang W."/>
            <person name="Stajich J.E."/>
            <person name="White M.M."/>
            <person name="Moncalvo J.M."/>
        </authorList>
    </citation>
    <scope>NUCLEOTIDE SEQUENCE [LARGE SCALE GENOMIC DNA]</scope>
    <source>
        <strain evidence="2 3">AUS-77-4</strain>
    </source>
</reference>
<evidence type="ECO:0000313" key="3">
    <source>
        <dbReference type="Proteomes" id="UP000245699"/>
    </source>
</evidence>
<keyword evidence="3" id="KW-1185">Reference proteome</keyword>
<dbReference type="AlphaFoldDB" id="A0A2T9XZQ9"/>
<sequence length="1037" mass="117322">MDNSSIENLKLALQNQPQQVCSILEDILNPILQDEHQMNLDLHYIQDLHSNILSLTETTIQPQILFHLVESYAKISVILFTRITPNQKSILTLKLFHKLSEKINYAFNTITKLSGKSDSDHQDLGSWIKYISNLLQTITAVVNALLLVEHEDFIPKSIWIPQKDAKTDTLSNGISVGDTVAKTLVKIAVVSSKILKNLKSWNINSGQHLKNDFDELSNDTQQYITTLVTLFIDNRHNCEDIESKAIEYSNFTSALVEITASPSIGMSLKTSLSKTLISLCENSKIRNFPSQATLVEILKIEVNKLMLYITSINKLVAQISSIKPTPAIEKQNKTYSNLIRFELMQSTKIIRFISKYGYNIGDEVFKSFIFPVITALIQLKESSKNIQDISACLKYDILSSMDVVLDAFITNILLPLGYEIITQIITSTTESKNNIVNSLKSNKNNNRSIIKNWVDNLYPVQKLSILKAYCIHFNILEHTQKTDLLNTKLSENGPAFRFPLFYCMSLLTENSILSNIPSSNSLSPKEFGKTEASSDYEHLVLSISMVALSLESICFPDENFHKKDQDVNSKNSNFGETINEKCLKLFALWEQNILSSILLSAPENSGTICLIDAWTVVSKHLSSSLVYSQITSILNITPTLSFPSLVSSRYYVLLLIKRLSLNLTSTECLNLSKNILEKLTDPKKPLKQVELDDEDKKNSFPEILSKISLLPWELIYSRIRQNQNLDQSVIFKILNLGLKTFATLISPVKVANQKNDAISTPNINQLCDINISTQAMLSLFTADIPHNLLEKSAGFYTSMFLALLSNENWINSIVEFSIFPTLLAIITRLLPYSNREHVSKILDLIYINIKKSKNKSLWASTSLSRFCGRYISSPHYSSANNNIFGELFMFLFKDSRWYIVQSAIDILIELIINEFDAAVISGWVLPSMEKTISACIGDGEPVPLTTKLLNQRKLLERIEKENSSGKHTSLKDIKERKSSNQNLGNGTSLDKFEIINKTSETLLSHLKDINEFSTLKTRKELNQNLYDLYHLLSDIYN</sequence>
<evidence type="ECO:0000313" key="2">
    <source>
        <dbReference type="EMBL" id="PVU85596.1"/>
    </source>
</evidence>
<organism evidence="2 3">
    <name type="scientific">Furculomyces boomerangus</name>
    <dbReference type="NCBI Taxonomy" id="61424"/>
    <lineage>
        <taxon>Eukaryota</taxon>
        <taxon>Fungi</taxon>
        <taxon>Fungi incertae sedis</taxon>
        <taxon>Zoopagomycota</taxon>
        <taxon>Kickxellomycotina</taxon>
        <taxon>Harpellomycetes</taxon>
        <taxon>Harpellales</taxon>
        <taxon>Harpellaceae</taxon>
        <taxon>Furculomyces</taxon>
    </lineage>
</organism>
<evidence type="ECO:0000256" key="1">
    <source>
        <dbReference type="SAM" id="MobiDB-lite"/>
    </source>
</evidence>
<accession>A0A2T9XZQ9</accession>
<name>A0A2T9XZQ9_9FUNG</name>
<dbReference type="OrthoDB" id="10674953at2759"/>
<gene>
    <name evidence="2" type="ORF">BB559_006921</name>
</gene>
<comment type="caution">
    <text evidence="2">The sequence shown here is derived from an EMBL/GenBank/DDBJ whole genome shotgun (WGS) entry which is preliminary data.</text>
</comment>